<accession>A0AAJ0CI92</accession>
<protein>
    <submittedName>
        <fullName evidence="2">Uncharacterized protein</fullName>
    </submittedName>
</protein>
<evidence type="ECO:0000256" key="1">
    <source>
        <dbReference type="SAM" id="MobiDB-lite"/>
    </source>
</evidence>
<proteinExistence type="predicted"/>
<feature type="compositionally biased region" description="Low complexity" evidence="1">
    <location>
        <begin position="39"/>
        <end position="49"/>
    </location>
</feature>
<dbReference type="EMBL" id="JASWJB010000274">
    <property type="protein sequence ID" value="KAK2592308.1"/>
    <property type="molecule type" value="Genomic_DNA"/>
</dbReference>
<feature type="region of interest" description="Disordered" evidence="1">
    <location>
        <begin position="39"/>
        <end position="121"/>
    </location>
</feature>
<dbReference type="AlphaFoldDB" id="A0AAJ0CI92"/>
<name>A0AAJ0CI92_9HYPO</name>
<evidence type="ECO:0000313" key="2">
    <source>
        <dbReference type="EMBL" id="KAK2592308.1"/>
    </source>
</evidence>
<sequence length="121" mass="12552">MGITINAINLPSIWMVFVSVAPDAILRSIRSVISLASLGSRGSKNSKGSKGSRGGSNAEHLKSGTSSSSIAPIAGGGVSAAVESHELGSHRRKEMSNVPVGQIQVSRSVEQTASCRRHEEV</sequence>
<reference evidence="2" key="1">
    <citation type="submission" date="2023-06" db="EMBL/GenBank/DDBJ databases">
        <title>Conoideocrella luteorostrata (Hypocreales: Clavicipitaceae), a potential biocontrol fungus for elongate hemlock scale in United States Christmas tree production areas.</title>
        <authorList>
            <person name="Barrett H."/>
            <person name="Lovett B."/>
            <person name="Macias A.M."/>
            <person name="Stajich J.E."/>
            <person name="Kasson M.T."/>
        </authorList>
    </citation>
    <scope>NUCLEOTIDE SEQUENCE</scope>
    <source>
        <strain evidence="2">ARSEF 14590</strain>
    </source>
</reference>
<dbReference type="Proteomes" id="UP001251528">
    <property type="component" value="Unassembled WGS sequence"/>
</dbReference>
<evidence type="ECO:0000313" key="3">
    <source>
        <dbReference type="Proteomes" id="UP001251528"/>
    </source>
</evidence>
<feature type="compositionally biased region" description="Polar residues" evidence="1">
    <location>
        <begin position="103"/>
        <end position="114"/>
    </location>
</feature>
<gene>
    <name evidence="2" type="ORF">QQS21_009998</name>
</gene>
<organism evidence="2 3">
    <name type="scientific">Conoideocrella luteorostrata</name>
    <dbReference type="NCBI Taxonomy" id="1105319"/>
    <lineage>
        <taxon>Eukaryota</taxon>
        <taxon>Fungi</taxon>
        <taxon>Dikarya</taxon>
        <taxon>Ascomycota</taxon>
        <taxon>Pezizomycotina</taxon>
        <taxon>Sordariomycetes</taxon>
        <taxon>Hypocreomycetidae</taxon>
        <taxon>Hypocreales</taxon>
        <taxon>Clavicipitaceae</taxon>
        <taxon>Conoideocrella</taxon>
    </lineage>
</organism>
<keyword evidence="3" id="KW-1185">Reference proteome</keyword>
<comment type="caution">
    <text evidence="2">The sequence shown here is derived from an EMBL/GenBank/DDBJ whole genome shotgun (WGS) entry which is preliminary data.</text>
</comment>
<feature type="compositionally biased region" description="Low complexity" evidence="1">
    <location>
        <begin position="63"/>
        <end position="73"/>
    </location>
</feature>